<evidence type="ECO:0000313" key="2">
    <source>
        <dbReference type="Proteomes" id="UP000826012"/>
    </source>
</evidence>
<gene>
    <name evidence="1" type="ORF">MTY59_53940</name>
</gene>
<protein>
    <submittedName>
        <fullName evidence="1">Uncharacterized protein</fullName>
    </submittedName>
</protein>
<dbReference type="Proteomes" id="UP000826012">
    <property type="component" value="Chromosome"/>
</dbReference>
<proteinExistence type="predicted"/>
<accession>A0ABM7SVX5</accession>
<sequence>MPGSKRRVVGEAKDLKPFSVRLLRYTASQTTAQITPDGCTEGVGRVRNIVALRAVGALVTVVTSATESG</sequence>
<dbReference type="EMBL" id="AP024828">
    <property type="protein sequence ID" value="BCZ25539.1"/>
    <property type="molecule type" value="Genomic_DNA"/>
</dbReference>
<reference evidence="1 2" key="1">
    <citation type="submission" date="2021-07" db="EMBL/GenBank/DDBJ databases">
        <title>Complete genome sequence of nontuberculous Mycobacterium sp. TY59.</title>
        <authorList>
            <person name="Fukushima K."/>
        </authorList>
    </citation>
    <scope>NUCLEOTIDE SEQUENCE [LARGE SCALE GENOMIC DNA]</scope>
    <source>
        <strain evidence="1 2">TY59</strain>
    </source>
</reference>
<evidence type="ECO:0000313" key="1">
    <source>
        <dbReference type="EMBL" id="BCZ25539.1"/>
    </source>
</evidence>
<name>A0ABM7SVX5_9MYCO</name>
<keyword evidence="2" id="KW-1185">Reference proteome</keyword>
<organism evidence="1 2">
    <name type="scientific">Mycobacterium senriense</name>
    <dbReference type="NCBI Taxonomy" id="2775496"/>
    <lineage>
        <taxon>Bacteria</taxon>
        <taxon>Bacillati</taxon>
        <taxon>Actinomycetota</taxon>
        <taxon>Actinomycetes</taxon>
        <taxon>Mycobacteriales</taxon>
        <taxon>Mycobacteriaceae</taxon>
        <taxon>Mycobacterium</taxon>
        <taxon>Mycobacterium avium complex (MAC)</taxon>
    </lineage>
</organism>